<reference evidence="2 3" key="1">
    <citation type="submission" date="2023-08" db="EMBL/GenBank/DDBJ databases">
        <authorList>
            <person name="Folkvardsen B D."/>
            <person name="Norman A."/>
        </authorList>
    </citation>
    <scope>NUCLEOTIDE SEQUENCE [LARGE SCALE GENOMIC DNA]</scope>
    <source>
        <strain evidence="2 3">Mu0050</strain>
    </source>
</reference>
<evidence type="ECO:0000313" key="2">
    <source>
        <dbReference type="EMBL" id="CAJ1587504.1"/>
    </source>
</evidence>
<dbReference type="PROSITE" id="PS51340">
    <property type="entry name" value="MOSC"/>
    <property type="match status" value="1"/>
</dbReference>
<dbReference type="RefSeq" id="WP_316513251.1">
    <property type="nucleotide sequence ID" value="NZ_OY726395.1"/>
</dbReference>
<dbReference type="PANTHER" id="PTHR30212:SF2">
    <property type="entry name" value="PROTEIN YIIM"/>
    <property type="match status" value="1"/>
</dbReference>
<dbReference type="PROSITE" id="PS51402">
    <property type="entry name" value="CATALASE_3"/>
    <property type="match status" value="1"/>
</dbReference>
<protein>
    <submittedName>
        <fullName evidence="2">MOSC domain-containing protein</fullName>
    </submittedName>
</protein>
<dbReference type="InterPro" id="IPR020835">
    <property type="entry name" value="Catalase_sf"/>
</dbReference>
<name>A0ABN9P9G7_9MYCO</name>
<dbReference type="InterPro" id="IPR018028">
    <property type="entry name" value="Catalase"/>
</dbReference>
<dbReference type="Pfam" id="PF03473">
    <property type="entry name" value="MOSC"/>
    <property type="match status" value="1"/>
</dbReference>
<feature type="domain" description="MOSC" evidence="1">
    <location>
        <begin position="102"/>
        <end position="235"/>
    </location>
</feature>
<dbReference type="Gene3D" id="2.40.33.20">
    <property type="entry name" value="PK beta-barrel domain-like"/>
    <property type="match status" value="1"/>
</dbReference>
<dbReference type="InterPro" id="IPR052353">
    <property type="entry name" value="Benzoxazolinone_Detox_Enz"/>
</dbReference>
<organism evidence="2 3">
    <name type="scientific">[Mycobacterium] wendilense</name>
    <dbReference type="NCBI Taxonomy" id="3064284"/>
    <lineage>
        <taxon>Bacteria</taxon>
        <taxon>Bacillati</taxon>
        <taxon>Actinomycetota</taxon>
        <taxon>Actinomycetes</taxon>
        <taxon>Mycobacteriales</taxon>
        <taxon>Mycobacteriaceae</taxon>
        <taxon>Mycolicibacter</taxon>
    </lineage>
</organism>
<proteinExistence type="predicted"/>
<dbReference type="SUPFAM" id="SSF50800">
    <property type="entry name" value="PK beta-barrel domain-like"/>
    <property type="match status" value="1"/>
</dbReference>
<dbReference type="Proteomes" id="UP001190466">
    <property type="component" value="Chromosome"/>
</dbReference>
<dbReference type="InterPro" id="IPR011614">
    <property type="entry name" value="Catalase_core"/>
</dbReference>
<evidence type="ECO:0000259" key="1">
    <source>
        <dbReference type="PROSITE" id="PS51340"/>
    </source>
</evidence>
<dbReference type="PANTHER" id="PTHR30212">
    <property type="entry name" value="PROTEIN YIIM"/>
    <property type="match status" value="1"/>
</dbReference>
<gene>
    <name evidence="2" type="ORF">MU0050_004832</name>
</gene>
<dbReference type="InterPro" id="IPR005302">
    <property type="entry name" value="MoCF_Sase_C"/>
</dbReference>
<dbReference type="SUPFAM" id="SSF56634">
    <property type="entry name" value="Heme-dependent catalase-like"/>
    <property type="match status" value="1"/>
</dbReference>
<keyword evidence="3" id="KW-1185">Reference proteome</keyword>
<dbReference type="Gene3D" id="2.40.180.10">
    <property type="entry name" value="Catalase core domain"/>
    <property type="match status" value="1"/>
</dbReference>
<dbReference type="Pfam" id="PF00199">
    <property type="entry name" value="Catalase"/>
    <property type="match status" value="1"/>
</dbReference>
<dbReference type="PRINTS" id="PR00067">
    <property type="entry name" value="CATALASE"/>
</dbReference>
<accession>A0ABN9P9G7</accession>
<dbReference type="InterPro" id="IPR011037">
    <property type="entry name" value="Pyrv_Knase-like_insert_dom_sf"/>
</dbReference>
<sequence length="298" mass="32582">MSSRPSWRRYHNERPLRLAHARKGPGAYGTFTVTGDIPACTNAALFSEAGKQTETFVRFSTAAGDRGVEAMTPIGFLDTVSVGRARQMSVRGRVIDSAIAKSATAEAVWVGRLGLTGDEHGDRVHHGGPDKAVLAYPSEHYTAWADQLGRPERPAFGENLTTTGLLEHQVVLGTVYRIGTAVLQATQPRQPCYKLAAFHEQPDLAVRTQQTGRTGIYFRVLQSGTVRAGDVITLVAQPNHGITAAEVHRVLNIDRADRMAARRLLAHPNVLPARWQRALQKRLAGDLDDHTERLYGAP</sequence>
<dbReference type="EMBL" id="OY726395">
    <property type="protein sequence ID" value="CAJ1587504.1"/>
    <property type="molecule type" value="Genomic_DNA"/>
</dbReference>
<evidence type="ECO:0000313" key="3">
    <source>
        <dbReference type="Proteomes" id="UP001190466"/>
    </source>
</evidence>